<proteinExistence type="predicted"/>
<reference evidence="5" key="1">
    <citation type="journal article" date="2014" name="Int. J. Syst. Evol. Microbiol.">
        <title>Complete genome sequence of Corynebacterium casei LMG S-19264T (=DSM 44701T), isolated from a smear-ripened cheese.</title>
        <authorList>
            <consortium name="US DOE Joint Genome Institute (JGI-PGF)"/>
            <person name="Walter F."/>
            <person name="Albersmeier A."/>
            <person name="Kalinowski J."/>
            <person name="Ruckert C."/>
        </authorList>
    </citation>
    <scope>NUCLEOTIDE SEQUENCE</scope>
    <source>
        <strain evidence="5">VKM B-2484</strain>
    </source>
</reference>
<evidence type="ECO:0000313" key="6">
    <source>
        <dbReference type="Proteomes" id="UP001143370"/>
    </source>
</evidence>
<keyword evidence="6" id="KW-1185">Reference proteome</keyword>
<dbReference type="PRINTS" id="PR00502">
    <property type="entry name" value="NUDIXFAMILY"/>
</dbReference>
<dbReference type="PANTHER" id="PTHR43046">
    <property type="entry name" value="GDP-MANNOSE MANNOSYL HYDROLASE"/>
    <property type="match status" value="1"/>
</dbReference>
<dbReference type="EMBL" id="BSFJ01000018">
    <property type="protein sequence ID" value="GLK72564.1"/>
    <property type="molecule type" value="Genomic_DNA"/>
</dbReference>
<sequence>MLAAPPPVEHAKRPLARQLGEAGARQRSKMGVGDMGKDKHGALHTSPERGKESTRGDALAGTHAPAPAPMPASRRLLVRLIHLWGRWTRGVTLGVRAVVLDANGAVLLLRHTYVPGWHLPGGAVDPGETAEAALLRELFEETAVTATEPPRLHGLLLNLHLGARDHVAVYVVERFERGTARVPNREIAEIGVFAPHALPPDTTPATRRRLVEVLEGRPAAAHW</sequence>
<evidence type="ECO:0000313" key="5">
    <source>
        <dbReference type="EMBL" id="GLK72564.1"/>
    </source>
</evidence>
<protein>
    <recommendedName>
        <fullName evidence="4">Nudix hydrolase domain-containing protein</fullName>
    </recommendedName>
</protein>
<feature type="region of interest" description="Disordered" evidence="3">
    <location>
        <begin position="1"/>
        <end position="68"/>
    </location>
</feature>
<dbReference type="SUPFAM" id="SSF55811">
    <property type="entry name" value="Nudix"/>
    <property type="match status" value="1"/>
</dbReference>
<dbReference type="GO" id="GO:0016787">
    <property type="term" value="F:hydrolase activity"/>
    <property type="evidence" value="ECO:0007669"/>
    <property type="project" value="UniProtKB-KW"/>
</dbReference>
<comment type="cofactor">
    <cofactor evidence="1">
        <name>Mg(2+)</name>
        <dbReference type="ChEBI" id="CHEBI:18420"/>
    </cofactor>
</comment>
<dbReference type="InterPro" id="IPR000086">
    <property type="entry name" value="NUDIX_hydrolase_dom"/>
</dbReference>
<comment type="caution">
    <text evidence="5">The sequence shown here is derived from an EMBL/GenBank/DDBJ whole genome shotgun (WGS) entry which is preliminary data.</text>
</comment>
<feature type="compositionally biased region" description="Basic and acidic residues" evidence="3">
    <location>
        <begin position="35"/>
        <end position="55"/>
    </location>
</feature>
<dbReference type="InterPro" id="IPR015797">
    <property type="entry name" value="NUDIX_hydrolase-like_dom_sf"/>
</dbReference>
<dbReference type="Proteomes" id="UP001143370">
    <property type="component" value="Unassembled WGS sequence"/>
</dbReference>
<reference evidence="5" key="2">
    <citation type="submission" date="2023-01" db="EMBL/GenBank/DDBJ databases">
        <authorList>
            <person name="Sun Q."/>
            <person name="Evtushenko L."/>
        </authorList>
    </citation>
    <scope>NUCLEOTIDE SEQUENCE</scope>
    <source>
        <strain evidence="5">VKM B-2484</strain>
    </source>
</reference>
<accession>A0A9W6MZC2</accession>
<dbReference type="PANTHER" id="PTHR43046:SF14">
    <property type="entry name" value="MUTT_NUDIX FAMILY PROTEIN"/>
    <property type="match status" value="1"/>
</dbReference>
<evidence type="ECO:0000256" key="1">
    <source>
        <dbReference type="ARBA" id="ARBA00001946"/>
    </source>
</evidence>
<evidence type="ECO:0000259" key="4">
    <source>
        <dbReference type="PROSITE" id="PS51462"/>
    </source>
</evidence>
<gene>
    <name evidence="5" type="ORF">GCM10017643_26800</name>
</gene>
<evidence type="ECO:0000256" key="3">
    <source>
        <dbReference type="SAM" id="MobiDB-lite"/>
    </source>
</evidence>
<keyword evidence="2" id="KW-0378">Hydrolase</keyword>
<dbReference type="AlphaFoldDB" id="A0A9W6MZC2"/>
<dbReference type="Gene3D" id="3.90.79.10">
    <property type="entry name" value="Nucleoside Triphosphate Pyrophosphohydrolase"/>
    <property type="match status" value="1"/>
</dbReference>
<feature type="domain" description="Nudix hydrolase" evidence="4">
    <location>
        <begin position="90"/>
        <end position="215"/>
    </location>
</feature>
<evidence type="ECO:0000256" key="2">
    <source>
        <dbReference type="ARBA" id="ARBA00022801"/>
    </source>
</evidence>
<dbReference type="Pfam" id="PF00293">
    <property type="entry name" value="NUDIX"/>
    <property type="match status" value="1"/>
</dbReference>
<name>A0A9W6MZC2_9HYPH</name>
<organism evidence="5 6">
    <name type="scientific">Ancylobacter dichloromethanicus</name>
    <dbReference type="NCBI Taxonomy" id="518825"/>
    <lineage>
        <taxon>Bacteria</taxon>
        <taxon>Pseudomonadati</taxon>
        <taxon>Pseudomonadota</taxon>
        <taxon>Alphaproteobacteria</taxon>
        <taxon>Hyphomicrobiales</taxon>
        <taxon>Xanthobacteraceae</taxon>
        <taxon>Ancylobacter</taxon>
    </lineage>
</organism>
<dbReference type="InterPro" id="IPR020476">
    <property type="entry name" value="Nudix_hydrolase"/>
</dbReference>
<dbReference type="PROSITE" id="PS51462">
    <property type="entry name" value="NUDIX"/>
    <property type="match status" value="1"/>
</dbReference>